<dbReference type="EMBL" id="MG839016">
    <property type="protein sequence ID" value="AUX82657.1"/>
    <property type="molecule type" value="Genomic_DNA"/>
</dbReference>
<evidence type="ECO:0000256" key="1">
    <source>
        <dbReference type="SAM" id="MobiDB-lite"/>
    </source>
</evidence>
<dbReference type="Proteomes" id="UP000240449">
    <property type="component" value="Segment"/>
</dbReference>
<feature type="region of interest" description="Disordered" evidence="1">
    <location>
        <begin position="1"/>
        <end position="47"/>
    </location>
</feature>
<proteinExistence type="predicted"/>
<accession>A0A2L0HLR7</accession>
<gene>
    <name evidence="2" type="primary">8</name>
    <name evidence="2" type="ORF">PBI_AXIPUP_8</name>
</gene>
<name>A0A2L0HLR7_9CAUD</name>
<evidence type="ECO:0000313" key="3">
    <source>
        <dbReference type="Proteomes" id="UP000240449"/>
    </source>
</evidence>
<sequence length="47" mass="5232">MIQMACTDCDDKQQEPFSETEGEGTVDTQETPSEVYDHAEHFGPPEA</sequence>
<evidence type="ECO:0000313" key="2">
    <source>
        <dbReference type="EMBL" id="AUX82657.1"/>
    </source>
</evidence>
<organism evidence="2 3">
    <name type="scientific">Microbacterium phage AxiPup</name>
    <dbReference type="NCBI Taxonomy" id="2079578"/>
    <lineage>
        <taxon>Viruses</taxon>
        <taxon>Duplodnaviria</taxon>
        <taxon>Heunggongvirae</taxon>
        <taxon>Uroviricota</taxon>
        <taxon>Caudoviricetes</taxon>
        <taxon>Ilzatvirus</taxon>
        <taxon>Ilzatvirus teagan</taxon>
    </lineage>
</organism>
<reference evidence="2 3" key="1">
    <citation type="submission" date="2018-01" db="EMBL/GenBank/DDBJ databases">
        <authorList>
            <person name="Mohamed A."/>
            <person name="Betsko A.J."/>
            <person name="Aull H.G."/>
            <person name="Zack K.M."/>
            <person name="Garlena R.A."/>
            <person name="Russel D.A."/>
            <person name="Pope W.H."/>
            <person name="Jacobs-Sera D."/>
            <person name="Hatfull G.F."/>
        </authorList>
    </citation>
    <scope>NUCLEOTIDE SEQUENCE [LARGE SCALE GENOMIC DNA]</scope>
</reference>
<protein>
    <submittedName>
        <fullName evidence="2">Uncharacterized protein</fullName>
    </submittedName>
</protein>
<feature type="compositionally biased region" description="Basic and acidic residues" evidence="1">
    <location>
        <begin position="35"/>
        <end position="47"/>
    </location>
</feature>